<accession>A0A8S5SN06</accession>
<evidence type="ECO:0000313" key="1">
    <source>
        <dbReference type="EMBL" id="DAF51954.1"/>
    </source>
</evidence>
<protein>
    <submittedName>
        <fullName evidence="1">Uncharacterized protein</fullName>
    </submittedName>
</protein>
<dbReference type="EMBL" id="BK032626">
    <property type="protein sequence ID" value="DAF51954.1"/>
    <property type="molecule type" value="Genomic_DNA"/>
</dbReference>
<organism evidence="1">
    <name type="scientific">Siphoviridae sp. ct2KB1</name>
    <dbReference type="NCBI Taxonomy" id="2827768"/>
    <lineage>
        <taxon>Viruses</taxon>
        <taxon>Duplodnaviria</taxon>
        <taxon>Heunggongvirae</taxon>
        <taxon>Uroviricota</taxon>
        <taxon>Caudoviricetes</taxon>
    </lineage>
</organism>
<reference evidence="1" key="1">
    <citation type="journal article" date="2021" name="Proc. Natl. Acad. Sci. U.S.A.">
        <title>A Catalog of Tens of Thousands of Viruses from Human Metagenomes Reveals Hidden Associations with Chronic Diseases.</title>
        <authorList>
            <person name="Tisza M.J."/>
            <person name="Buck C.B."/>
        </authorList>
    </citation>
    <scope>NUCLEOTIDE SEQUENCE</scope>
    <source>
        <strain evidence="1">Ct2KB1</strain>
    </source>
</reference>
<sequence>MKDDFYILRLFKIEKTQKKQKSSPVANESVLRQLDCLLKSRKDESKVKE</sequence>
<proteinExistence type="predicted"/>
<name>A0A8S5SN06_9CAUD</name>